<keyword evidence="3" id="KW-1185">Reference proteome</keyword>
<feature type="compositionally biased region" description="Basic and acidic residues" evidence="1">
    <location>
        <begin position="253"/>
        <end position="265"/>
    </location>
</feature>
<reference evidence="2" key="1">
    <citation type="submission" date="2022-07" db="EMBL/GenBank/DDBJ databases">
        <authorList>
            <person name="Macas J."/>
            <person name="Novak P."/>
            <person name="Neumann P."/>
        </authorList>
    </citation>
    <scope>NUCLEOTIDE SEQUENCE</scope>
</reference>
<dbReference type="Proteomes" id="UP001152523">
    <property type="component" value="Unassembled WGS sequence"/>
</dbReference>
<feature type="compositionally biased region" description="Polar residues" evidence="1">
    <location>
        <begin position="213"/>
        <end position="223"/>
    </location>
</feature>
<dbReference type="Pfam" id="PF12043">
    <property type="entry name" value="DUF3527"/>
    <property type="match status" value="2"/>
</dbReference>
<dbReference type="EMBL" id="CAMAPF010000249">
    <property type="protein sequence ID" value="CAH9115634.1"/>
    <property type="molecule type" value="Genomic_DNA"/>
</dbReference>
<feature type="region of interest" description="Disordered" evidence="1">
    <location>
        <begin position="202"/>
        <end position="266"/>
    </location>
</feature>
<proteinExistence type="predicted"/>
<evidence type="ECO:0000256" key="1">
    <source>
        <dbReference type="SAM" id="MobiDB-lite"/>
    </source>
</evidence>
<name>A0AAV0E342_9ASTE</name>
<dbReference type="PANTHER" id="PTHR31390:SF4">
    <property type="entry name" value="DUF3527 DOMAIN-CONTAINING PROTEIN"/>
    <property type="match status" value="1"/>
</dbReference>
<dbReference type="InterPro" id="IPR021916">
    <property type="entry name" value="DUF3527"/>
</dbReference>
<dbReference type="PANTHER" id="PTHR31390">
    <property type="entry name" value="EXPRESSED PROTEIN"/>
    <property type="match status" value="1"/>
</dbReference>
<gene>
    <name evidence="2" type="ORF">CEPIT_LOCUS21176</name>
</gene>
<protein>
    <submittedName>
        <fullName evidence="2">Uncharacterized protein</fullName>
    </submittedName>
</protein>
<evidence type="ECO:0000313" key="2">
    <source>
        <dbReference type="EMBL" id="CAH9115634.1"/>
    </source>
</evidence>
<feature type="region of interest" description="Disordered" evidence="1">
    <location>
        <begin position="282"/>
        <end position="303"/>
    </location>
</feature>
<accession>A0AAV0E342</accession>
<evidence type="ECO:0000313" key="3">
    <source>
        <dbReference type="Proteomes" id="UP001152523"/>
    </source>
</evidence>
<comment type="caution">
    <text evidence="2">The sequence shown here is derived from an EMBL/GenBank/DDBJ whole genome shotgun (WGS) entry which is preliminary data.</text>
</comment>
<organism evidence="2 3">
    <name type="scientific">Cuscuta epithymum</name>
    <dbReference type="NCBI Taxonomy" id="186058"/>
    <lineage>
        <taxon>Eukaryota</taxon>
        <taxon>Viridiplantae</taxon>
        <taxon>Streptophyta</taxon>
        <taxon>Embryophyta</taxon>
        <taxon>Tracheophyta</taxon>
        <taxon>Spermatophyta</taxon>
        <taxon>Magnoliopsida</taxon>
        <taxon>eudicotyledons</taxon>
        <taxon>Gunneridae</taxon>
        <taxon>Pentapetalae</taxon>
        <taxon>asterids</taxon>
        <taxon>lamiids</taxon>
        <taxon>Solanales</taxon>
        <taxon>Convolvulaceae</taxon>
        <taxon>Cuscuteae</taxon>
        <taxon>Cuscuta</taxon>
        <taxon>Cuscuta subgen. Cuscuta</taxon>
    </lineage>
</organism>
<dbReference type="AlphaFoldDB" id="A0AAV0E342"/>
<sequence length="624" mass="70197">MDCHLEAERISRDQQRKTLGDKLVFGEPRVSSADLQADALKNVGVDPPKSEKARRKKHIHDSEEVVRYMSNLPSYLERGKFYQEKAFNVGVLEWNRLETWQKKHNQQIPCKISSKIIQPSVEKVDTTTRKEFNKDSKLHDAIIKNRKSQDIKDNNCTSSMTKGMMATFNGETIKENAEAATEVRNPSPPLPKANTIMHSQIRSTRKVDEKCLTVSSSRPNQPSMYVGKISTKPPRRIKPESNKPTNANEEHEETATAKLVRDPSRTHRFRIQLSGKGLISTAKDVSNAGSKQQERRDEDDSSIFHRLTCDKSNDLNSRVKRSSPLRRLLLDPLLNPRRSTSSDHHHFPRLMKSCKTVEIDNDTKHRPLRKQALFQVSMTSGVPLFKFAVENEGGEILVATMQKKKNNSWIYSICNVCEMKRKDKSNGYISSVIAQMKVSDDVPFSGFHSRTVREFVLFPAEEMKESGQPTNELAAIIASGREEDIRKLTVILPGGNHGLPGKGCEPSPLIERWKSGGSCDCGGWDLGCKLTVLAANRSEVVTRGSFNSAIIHLTPGRFELFHQGEDAEQKKPVFSFNAFKEGIFSVEYSSSLARLQAFSICIAILENLAQSVKDESISQGDMNK</sequence>